<dbReference type="InterPro" id="IPR015590">
    <property type="entry name" value="Aldehyde_DH_dom"/>
</dbReference>
<dbReference type="SUPFAM" id="SSF53720">
    <property type="entry name" value="ALDH-like"/>
    <property type="match status" value="1"/>
</dbReference>
<protein>
    <submittedName>
        <fullName evidence="4">Aldehyde dehydrogenase family protein</fullName>
    </submittedName>
</protein>
<sequence>MQQFLKFYIDGEWVDPVTPRTLEVENPATEENFAVISIGSSADVDKAVAAAKRAFPSFSQTSVEYRADLLDKITAGLQKRMPDLAKAISEEMGAPMWLANAAQVPSGLGHFATTAGILREYKWEEVKGTTLLRKEPIGVCAFITPWNWPLNQIACKVAPAIAAGCTMVLKPSEIAPLDAMIFAEVLHEAGVPKGVFNLVNGDGPGVGSAMSSHPDVDMVSFTGSTRAGVLVAQAAAPTVKRVAQELGGKSPNIVLPTADLQKAVSSGIMNMMTNSGQSCNAPSRMFVQKDQQEQAIAIAKATAEAVKVGNPADAAPGAIGPISNGNQYQKVQDLIQKGIEEGATLVAGGPGRPEGFNKGYFARPTVFANVTNEMTIAREEIFGPVLVMIPYDTVDDAVAMANDTVYGLAGYVQGPDKEANQVANRIRAGQILVNGARPDFSAPFGGYGQSGNGREWGEHGFEEFLEVKAVIGYNAA</sequence>
<dbReference type="PANTHER" id="PTHR42804:SF1">
    <property type="entry name" value="ALDEHYDE DEHYDROGENASE-RELATED"/>
    <property type="match status" value="1"/>
</dbReference>
<dbReference type="GO" id="GO:0016620">
    <property type="term" value="F:oxidoreductase activity, acting on the aldehyde or oxo group of donors, NAD or NADP as acceptor"/>
    <property type="evidence" value="ECO:0007669"/>
    <property type="project" value="InterPro"/>
</dbReference>
<keyword evidence="5" id="KW-1185">Reference proteome</keyword>
<dbReference type="Gene3D" id="3.40.309.10">
    <property type="entry name" value="Aldehyde Dehydrogenase, Chain A, domain 2"/>
    <property type="match status" value="1"/>
</dbReference>
<evidence type="ECO:0000313" key="4">
    <source>
        <dbReference type="EMBL" id="KCZ89895.1"/>
    </source>
</evidence>
<dbReference type="PATRIC" id="fig|1280951.3.peg.2783"/>
<dbReference type="OrthoDB" id="7168186at2"/>
<reference evidence="4 5" key="1">
    <citation type="submission" date="2013-04" db="EMBL/GenBank/DDBJ databases">
        <title>Hyphomonas hirschiana VP5 Genome Sequencing.</title>
        <authorList>
            <person name="Lai Q."/>
            <person name="Shao Z."/>
        </authorList>
    </citation>
    <scope>NUCLEOTIDE SEQUENCE [LARGE SCALE GENOMIC DNA]</scope>
    <source>
        <strain evidence="4 5">VP5</strain>
    </source>
</reference>
<organism evidence="4 5">
    <name type="scientific">Hyphomonas hirschiana VP5</name>
    <dbReference type="NCBI Taxonomy" id="1280951"/>
    <lineage>
        <taxon>Bacteria</taxon>
        <taxon>Pseudomonadati</taxon>
        <taxon>Pseudomonadota</taxon>
        <taxon>Alphaproteobacteria</taxon>
        <taxon>Hyphomonadales</taxon>
        <taxon>Hyphomonadaceae</taxon>
        <taxon>Hyphomonas</taxon>
    </lineage>
</organism>
<dbReference type="RefSeq" id="WP_011648081.1">
    <property type="nucleotide sequence ID" value="NZ_ARYI01000013.1"/>
</dbReference>
<comment type="caution">
    <text evidence="4">The sequence shown here is derived from an EMBL/GenBank/DDBJ whole genome shotgun (WGS) entry which is preliminary data.</text>
</comment>
<feature type="domain" description="Aldehyde dehydrogenase" evidence="3">
    <location>
        <begin position="13"/>
        <end position="470"/>
    </location>
</feature>
<dbReference type="PANTHER" id="PTHR42804">
    <property type="entry name" value="ALDEHYDE DEHYDROGENASE"/>
    <property type="match status" value="1"/>
</dbReference>
<evidence type="ECO:0000259" key="3">
    <source>
        <dbReference type="Pfam" id="PF00171"/>
    </source>
</evidence>
<evidence type="ECO:0000313" key="5">
    <source>
        <dbReference type="Proteomes" id="UP000025061"/>
    </source>
</evidence>
<name>A0A059FGY2_9PROT</name>
<proteinExistence type="inferred from homology"/>
<dbReference type="Proteomes" id="UP000025061">
    <property type="component" value="Unassembled WGS sequence"/>
</dbReference>
<evidence type="ECO:0000256" key="1">
    <source>
        <dbReference type="ARBA" id="ARBA00009986"/>
    </source>
</evidence>
<dbReference type="AlphaFoldDB" id="A0A059FGY2"/>
<evidence type="ECO:0000256" key="2">
    <source>
        <dbReference type="ARBA" id="ARBA00023002"/>
    </source>
</evidence>
<dbReference type="InterPro" id="IPR016162">
    <property type="entry name" value="Ald_DH_N"/>
</dbReference>
<dbReference type="FunFam" id="3.40.605.10:FF:000007">
    <property type="entry name" value="NAD/NADP-dependent betaine aldehyde dehydrogenase"/>
    <property type="match status" value="1"/>
</dbReference>
<gene>
    <name evidence="4" type="ORF">HHI_13825</name>
</gene>
<dbReference type="Pfam" id="PF00171">
    <property type="entry name" value="Aldedh"/>
    <property type="match status" value="1"/>
</dbReference>
<keyword evidence="2" id="KW-0560">Oxidoreductase</keyword>
<dbReference type="CDD" id="cd07138">
    <property type="entry name" value="ALDH_CddD_SSP0762"/>
    <property type="match status" value="1"/>
</dbReference>
<dbReference type="EMBL" id="ARYI01000013">
    <property type="protein sequence ID" value="KCZ89895.1"/>
    <property type="molecule type" value="Genomic_DNA"/>
</dbReference>
<dbReference type="InterPro" id="IPR016163">
    <property type="entry name" value="Ald_DH_C"/>
</dbReference>
<dbReference type="Gene3D" id="3.40.605.10">
    <property type="entry name" value="Aldehyde Dehydrogenase, Chain A, domain 1"/>
    <property type="match status" value="1"/>
</dbReference>
<accession>A0A059FGY2</accession>
<dbReference type="InterPro" id="IPR016161">
    <property type="entry name" value="Ald_DH/histidinol_DH"/>
</dbReference>
<comment type="similarity">
    <text evidence="1">Belongs to the aldehyde dehydrogenase family.</text>
</comment>